<dbReference type="Pfam" id="PF22725">
    <property type="entry name" value="GFO_IDH_MocA_C3"/>
    <property type="match status" value="1"/>
</dbReference>
<evidence type="ECO:0000256" key="1">
    <source>
        <dbReference type="ARBA" id="ARBA00010928"/>
    </source>
</evidence>
<dbReference type="EnsemblProtists" id="EOD25604">
    <property type="protein sequence ID" value="EOD25604"/>
    <property type="gene ID" value="EMIHUDRAFT_237490"/>
</dbReference>
<dbReference type="Pfam" id="PF01408">
    <property type="entry name" value="GFO_IDH_MocA"/>
    <property type="match status" value="1"/>
</dbReference>
<dbReference type="GO" id="GO:0000166">
    <property type="term" value="F:nucleotide binding"/>
    <property type="evidence" value="ECO:0007669"/>
    <property type="project" value="InterPro"/>
</dbReference>
<dbReference type="AlphaFoldDB" id="A0A0D3JQ19"/>
<evidence type="ECO:0000259" key="3">
    <source>
        <dbReference type="Pfam" id="PF22725"/>
    </source>
</evidence>
<dbReference type="InterPro" id="IPR051450">
    <property type="entry name" value="Gfo/Idh/MocA_Oxidoreductases"/>
</dbReference>
<dbReference type="PANTHER" id="PTHR43377">
    <property type="entry name" value="BILIVERDIN REDUCTASE A"/>
    <property type="match status" value="1"/>
</dbReference>
<sequence>MLSAAPPPKALLLAGAAAAVAALVYLRRRRALPPARRARIAVVGCGGWAQGWHLPNISNRPDAQLVALVDPADDPGAGGCLHGRVESMSDLAARYGVPRYKTLQALLEERRDELDGVLVAAPHGHHCSLGLAVLEAGLHLLLEKPMCADPGFLEARKAVRQGVLGEVRSVSCVFAAPLGWLFEGADHVRWSRSEGSMRGNGFGWGQLSHTFAWVFGVTGLTPATVFAAAVHSESTGADIHDALTLTCTNGAVIAVCGAGTAPDAGFKVVANWAKGARLQVWRHDGAHSAGAPFAFESLDQAGPGPGSLHAFVSACRGEEYEVGAGPVEGLKAVAAIDALYRSIRSGKPESVAGCEGFSESRVAA</sequence>
<evidence type="ECO:0008006" key="6">
    <source>
        <dbReference type="Google" id="ProtNLM"/>
    </source>
</evidence>
<feature type="domain" description="Gfo/Idh/MocA-like oxidoreductase N-terminal" evidence="2">
    <location>
        <begin position="39"/>
        <end position="150"/>
    </location>
</feature>
<dbReference type="SUPFAM" id="SSF55347">
    <property type="entry name" value="Glyceraldehyde-3-phosphate dehydrogenase-like, C-terminal domain"/>
    <property type="match status" value="1"/>
</dbReference>
<accession>A0A0D3JQ19</accession>
<evidence type="ECO:0000313" key="5">
    <source>
        <dbReference type="Proteomes" id="UP000013827"/>
    </source>
</evidence>
<dbReference type="eggNOG" id="ENOG502RYP6">
    <property type="taxonomic scope" value="Eukaryota"/>
</dbReference>
<proteinExistence type="inferred from homology"/>
<keyword evidence="5" id="KW-1185">Reference proteome</keyword>
<dbReference type="PANTHER" id="PTHR43377:SF1">
    <property type="entry name" value="BILIVERDIN REDUCTASE A"/>
    <property type="match status" value="1"/>
</dbReference>
<reference evidence="4" key="2">
    <citation type="submission" date="2024-10" db="UniProtKB">
        <authorList>
            <consortium name="EnsemblProtists"/>
        </authorList>
    </citation>
    <scope>IDENTIFICATION</scope>
</reference>
<dbReference type="SUPFAM" id="SSF51735">
    <property type="entry name" value="NAD(P)-binding Rossmann-fold domains"/>
    <property type="match status" value="1"/>
</dbReference>
<dbReference type="Gene3D" id="3.30.360.10">
    <property type="entry name" value="Dihydrodipicolinate Reductase, domain 2"/>
    <property type="match status" value="1"/>
</dbReference>
<feature type="domain" description="GFO/IDH/MocA-like oxidoreductase" evidence="3">
    <location>
        <begin position="152"/>
        <end position="261"/>
    </location>
</feature>
<dbReference type="InterPro" id="IPR036291">
    <property type="entry name" value="NAD(P)-bd_dom_sf"/>
</dbReference>
<dbReference type="GeneID" id="17271150"/>
<name>A0A0D3JQ19_EMIH1</name>
<dbReference type="KEGG" id="ehx:EMIHUDRAFT_237490"/>
<evidence type="ECO:0000259" key="2">
    <source>
        <dbReference type="Pfam" id="PF01408"/>
    </source>
</evidence>
<dbReference type="Proteomes" id="UP000013827">
    <property type="component" value="Unassembled WGS sequence"/>
</dbReference>
<comment type="similarity">
    <text evidence="1">Belongs to the Gfo/Idh/MocA family.</text>
</comment>
<protein>
    <recommendedName>
        <fullName evidence="6">Gfo/Idh/MocA-like oxidoreductase N-terminal domain-containing protein</fullName>
    </recommendedName>
</protein>
<dbReference type="OMA" id="CHMASPI"/>
<reference evidence="5" key="1">
    <citation type="journal article" date="2013" name="Nature">
        <title>Pan genome of the phytoplankton Emiliania underpins its global distribution.</title>
        <authorList>
            <person name="Read B.A."/>
            <person name="Kegel J."/>
            <person name="Klute M.J."/>
            <person name="Kuo A."/>
            <person name="Lefebvre S.C."/>
            <person name="Maumus F."/>
            <person name="Mayer C."/>
            <person name="Miller J."/>
            <person name="Monier A."/>
            <person name="Salamov A."/>
            <person name="Young J."/>
            <person name="Aguilar M."/>
            <person name="Claverie J.M."/>
            <person name="Frickenhaus S."/>
            <person name="Gonzalez K."/>
            <person name="Herman E.K."/>
            <person name="Lin Y.C."/>
            <person name="Napier J."/>
            <person name="Ogata H."/>
            <person name="Sarno A.F."/>
            <person name="Shmutz J."/>
            <person name="Schroeder D."/>
            <person name="de Vargas C."/>
            <person name="Verret F."/>
            <person name="von Dassow P."/>
            <person name="Valentin K."/>
            <person name="Van de Peer Y."/>
            <person name="Wheeler G."/>
            <person name="Dacks J.B."/>
            <person name="Delwiche C.F."/>
            <person name="Dyhrman S.T."/>
            <person name="Glockner G."/>
            <person name="John U."/>
            <person name="Richards T."/>
            <person name="Worden A.Z."/>
            <person name="Zhang X."/>
            <person name="Grigoriev I.V."/>
            <person name="Allen A.E."/>
            <person name="Bidle K."/>
            <person name="Borodovsky M."/>
            <person name="Bowler C."/>
            <person name="Brownlee C."/>
            <person name="Cock J.M."/>
            <person name="Elias M."/>
            <person name="Gladyshev V.N."/>
            <person name="Groth M."/>
            <person name="Guda C."/>
            <person name="Hadaegh A."/>
            <person name="Iglesias-Rodriguez M.D."/>
            <person name="Jenkins J."/>
            <person name="Jones B.M."/>
            <person name="Lawson T."/>
            <person name="Leese F."/>
            <person name="Lindquist E."/>
            <person name="Lobanov A."/>
            <person name="Lomsadze A."/>
            <person name="Malik S.B."/>
            <person name="Marsh M.E."/>
            <person name="Mackinder L."/>
            <person name="Mock T."/>
            <person name="Mueller-Roeber B."/>
            <person name="Pagarete A."/>
            <person name="Parker M."/>
            <person name="Probert I."/>
            <person name="Quesneville H."/>
            <person name="Raines C."/>
            <person name="Rensing S.A."/>
            <person name="Riano-Pachon D.M."/>
            <person name="Richier S."/>
            <person name="Rokitta S."/>
            <person name="Shiraiwa Y."/>
            <person name="Soanes D.M."/>
            <person name="van der Giezen M."/>
            <person name="Wahlund T.M."/>
            <person name="Williams B."/>
            <person name="Wilson W."/>
            <person name="Wolfe G."/>
            <person name="Wurch L.L."/>
        </authorList>
    </citation>
    <scope>NUCLEOTIDE SEQUENCE</scope>
</reference>
<dbReference type="InterPro" id="IPR000683">
    <property type="entry name" value="Gfo/Idh/MocA-like_OxRdtase_N"/>
</dbReference>
<dbReference type="RefSeq" id="XP_005778033.1">
    <property type="nucleotide sequence ID" value="XM_005777976.1"/>
</dbReference>
<dbReference type="Gene3D" id="3.40.50.720">
    <property type="entry name" value="NAD(P)-binding Rossmann-like Domain"/>
    <property type="match status" value="1"/>
</dbReference>
<dbReference type="HOGENOM" id="CLU_023194_1_3_1"/>
<organism evidence="4 5">
    <name type="scientific">Emiliania huxleyi (strain CCMP1516)</name>
    <dbReference type="NCBI Taxonomy" id="280463"/>
    <lineage>
        <taxon>Eukaryota</taxon>
        <taxon>Haptista</taxon>
        <taxon>Haptophyta</taxon>
        <taxon>Prymnesiophyceae</taxon>
        <taxon>Isochrysidales</taxon>
        <taxon>Noelaerhabdaceae</taxon>
        <taxon>Emiliania</taxon>
    </lineage>
</organism>
<dbReference type="PaxDb" id="2903-EOD25604"/>
<dbReference type="InterPro" id="IPR055170">
    <property type="entry name" value="GFO_IDH_MocA-like_dom"/>
</dbReference>
<evidence type="ECO:0000313" key="4">
    <source>
        <dbReference type="EnsemblProtists" id="EOD25604"/>
    </source>
</evidence>